<dbReference type="EMBL" id="JASITI010000061">
    <property type="protein sequence ID" value="MDK9500379.1"/>
    <property type="molecule type" value="Genomic_DNA"/>
</dbReference>
<evidence type="ECO:0000313" key="2">
    <source>
        <dbReference type="EMBL" id="MDK9500379.1"/>
    </source>
</evidence>
<protein>
    <recommendedName>
        <fullName evidence="4">Lipoprotein</fullName>
    </recommendedName>
</protein>
<evidence type="ECO:0000313" key="3">
    <source>
        <dbReference type="Proteomes" id="UP001223390"/>
    </source>
</evidence>
<feature type="signal peptide" evidence="1">
    <location>
        <begin position="1"/>
        <end position="29"/>
    </location>
</feature>
<keyword evidence="3" id="KW-1185">Reference proteome</keyword>
<dbReference type="Proteomes" id="UP001223390">
    <property type="component" value="Unassembled WGS sequence"/>
</dbReference>
<dbReference type="RefSeq" id="WP_125819123.1">
    <property type="nucleotide sequence ID" value="NZ_JASITI010000061.1"/>
</dbReference>
<evidence type="ECO:0000256" key="1">
    <source>
        <dbReference type="SAM" id="SignalP"/>
    </source>
</evidence>
<accession>A0ABT7H3D2</accession>
<reference evidence="2 3" key="1">
    <citation type="submission" date="2023-05" db="EMBL/GenBank/DDBJ databases">
        <title>Sequencing and Assembly of Streptomyces sp. NP73.</title>
        <authorList>
            <person name="Konwar A.N."/>
            <person name="Saikia K."/>
            <person name="Thakur D."/>
        </authorList>
    </citation>
    <scope>NUCLEOTIDE SEQUENCE [LARGE SCALE GENOMIC DNA]</scope>
    <source>
        <strain evidence="2 3">NP73</strain>
    </source>
</reference>
<keyword evidence="1" id="KW-0732">Signal</keyword>
<sequence>MNASRKLTLAAAALALTVGGGLAVSSASAEPAAASRSLVTTTAWAKVAANGQILGGQGITGINKFGIGRYNIGTAAGLNGCALLGTINTNGGNDPGPGSSSILVGQVNGNTLFIRTATPSAAGSAAVDSDRPFSITVVCP</sequence>
<organism evidence="2 3">
    <name type="scientific">Streptomyces katrae</name>
    <dbReference type="NCBI Taxonomy" id="68223"/>
    <lineage>
        <taxon>Bacteria</taxon>
        <taxon>Bacillati</taxon>
        <taxon>Actinomycetota</taxon>
        <taxon>Actinomycetes</taxon>
        <taxon>Kitasatosporales</taxon>
        <taxon>Streptomycetaceae</taxon>
        <taxon>Streptomyces</taxon>
    </lineage>
</organism>
<evidence type="ECO:0008006" key="4">
    <source>
        <dbReference type="Google" id="ProtNLM"/>
    </source>
</evidence>
<comment type="caution">
    <text evidence="2">The sequence shown here is derived from an EMBL/GenBank/DDBJ whole genome shotgun (WGS) entry which is preliminary data.</text>
</comment>
<feature type="chain" id="PRO_5045998141" description="Lipoprotein" evidence="1">
    <location>
        <begin position="30"/>
        <end position="140"/>
    </location>
</feature>
<name>A0ABT7H3D2_9ACTN</name>
<proteinExistence type="predicted"/>
<gene>
    <name evidence="2" type="ORF">QEZ40_006198</name>
</gene>